<feature type="compositionally biased region" description="Acidic residues" evidence="2">
    <location>
        <begin position="238"/>
        <end position="248"/>
    </location>
</feature>
<keyword evidence="1" id="KW-0175">Coiled coil</keyword>
<dbReference type="InterPro" id="IPR052534">
    <property type="entry name" value="Extracell_DNA_Util/SecSys_Comp"/>
</dbReference>
<name>A0A855X365_9BACT</name>
<reference evidence="4 5" key="1">
    <citation type="journal article" date="2018" name="ISME J.">
        <title>A methanotrophic archaeon couples anaerobic oxidation of methane to Fe(III) reduction.</title>
        <authorList>
            <person name="Cai C."/>
            <person name="Leu A.O."/>
            <person name="Xie G.J."/>
            <person name="Guo J."/>
            <person name="Feng Y."/>
            <person name="Zhao J.X."/>
            <person name="Tyson G.W."/>
            <person name="Yuan Z."/>
            <person name="Hu S."/>
        </authorList>
    </citation>
    <scope>NUCLEOTIDE SEQUENCE [LARGE SCALE GENOMIC DNA]</scope>
    <source>
        <strain evidence="4">FeB_12</strain>
    </source>
</reference>
<sequence>MIQINLLPKNYLKSQSSFNFGKTGLYIVGAAAGVIVMLAVVTFYQVRQIGTLESGIERANERAAMLQKDIKLVDALIDVKTKINHRLEAVERLDRHRSVWVRILQDVASNVPDFVWLSELREKAPAVKPDQSKTTGSMPDAKKNAKDNTAQVAATPTDTMPSFNQAEIEGHAFTLNALAAFMINLMRSDYFDNVELVSSKEVKFTGNEKAYNFVVSCNVHYLTDEQLRTMVAQRGSESEDLNEADYEEATPTTTAGNALANENEN</sequence>
<evidence type="ECO:0000256" key="2">
    <source>
        <dbReference type="SAM" id="MobiDB-lite"/>
    </source>
</evidence>
<evidence type="ECO:0000256" key="1">
    <source>
        <dbReference type="SAM" id="Coils"/>
    </source>
</evidence>
<organism evidence="4 5">
    <name type="scientific">candidate division GN15 bacterium</name>
    <dbReference type="NCBI Taxonomy" id="2072418"/>
    <lineage>
        <taxon>Bacteria</taxon>
        <taxon>candidate division GN15</taxon>
    </lineage>
</organism>
<feature type="region of interest" description="Disordered" evidence="2">
    <location>
        <begin position="233"/>
        <end position="265"/>
    </location>
</feature>
<keyword evidence="3" id="KW-0812">Transmembrane</keyword>
<evidence type="ECO:0000256" key="3">
    <source>
        <dbReference type="SAM" id="Phobius"/>
    </source>
</evidence>
<feature type="compositionally biased region" description="Polar residues" evidence="2">
    <location>
        <begin position="250"/>
        <end position="265"/>
    </location>
</feature>
<evidence type="ECO:0008006" key="6">
    <source>
        <dbReference type="Google" id="ProtNLM"/>
    </source>
</evidence>
<dbReference type="InterPro" id="IPR007813">
    <property type="entry name" value="PilN"/>
</dbReference>
<accession>A0A855X365</accession>
<feature type="compositionally biased region" description="Polar residues" evidence="2">
    <location>
        <begin position="147"/>
        <end position="157"/>
    </location>
</feature>
<feature type="transmembrane region" description="Helical" evidence="3">
    <location>
        <begin position="24"/>
        <end position="44"/>
    </location>
</feature>
<dbReference type="Proteomes" id="UP000250918">
    <property type="component" value="Unassembled WGS sequence"/>
</dbReference>
<gene>
    <name evidence="4" type="ORF">C3F09_12125</name>
</gene>
<dbReference type="PANTHER" id="PTHR40278">
    <property type="entry name" value="DNA UTILIZATION PROTEIN HOFN"/>
    <property type="match status" value="1"/>
</dbReference>
<feature type="region of interest" description="Disordered" evidence="2">
    <location>
        <begin position="126"/>
        <end position="157"/>
    </location>
</feature>
<proteinExistence type="predicted"/>
<dbReference type="Pfam" id="PF05137">
    <property type="entry name" value="PilN"/>
    <property type="match status" value="1"/>
</dbReference>
<dbReference type="AlphaFoldDB" id="A0A855X365"/>
<keyword evidence="3" id="KW-1133">Transmembrane helix</keyword>
<keyword evidence="3" id="KW-0472">Membrane</keyword>
<dbReference type="EMBL" id="PQAP01000211">
    <property type="protein sequence ID" value="PWB68202.1"/>
    <property type="molecule type" value="Genomic_DNA"/>
</dbReference>
<evidence type="ECO:0000313" key="4">
    <source>
        <dbReference type="EMBL" id="PWB68202.1"/>
    </source>
</evidence>
<protein>
    <recommendedName>
        <fullName evidence="6">PilN domain-containing protein</fullName>
    </recommendedName>
</protein>
<comment type="caution">
    <text evidence="4">The sequence shown here is derived from an EMBL/GenBank/DDBJ whole genome shotgun (WGS) entry which is preliminary data.</text>
</comment>
<evidence type="ECO:0000313" key="5">
    <source>
        <dbReference type="Proteomes" id="UP000250918"/>
    </source>
</evidence>
<dbReference type="PANTHER" id="PTHR40278:SF1">
    <property type="entry name" value="DNA UTILIZATION PROTEIN HOFN"/>
    <property type="match status" value="1"/>
</dbReference>
<feature type="coiled-coil region" evidence="1">
    <location>
        <begin position="49"/>
        <end position="76"/>
    </location>
</feature>